<proteinExistence type="predicted"/>
<protein>
    <submittedName>
        <fullName evidence="1">Uncharacterized protein</fullName>
    </submittedName>
</protein>
<sequence length="61" mass="6623">MCQSYLVPRRTVVRSTERAVIHAAFGLVETSNLGQLARLLAATPLLPIPMSFNAQSVVVEV</sequence>
<dbReference type="RefSeq" id="XP_042994357.1">
    <property type="nucleotide sequence ID" value="XM_043138423.1"/>
</dbReference>
<accession>A0A8E5HJM6</accession>
<keyword evidence="2" id="KW-1185">Reference proteome</keyword>
<dbReference type="GeneID" id="66061703"/>
<name>A0A8E5HJM6_USTVR</name>
<gene>
    <name evidence="1" type="ORF">UV8b_00925</name>
</gene>
<evidence type="ECO:0000313" key="1">
    <source>
        <dbReference type="EMBL" id="QUC16684.1"/>
    </source>
</evidence>
<dbReference type="KEGG" id="uvi:66061703"/>
<organism evidence="1 2">
    <name type="scientific">Ustilaginoidea virens</name>
    <name type="common">Rice false smut fungus</name>
    <name type="synonym">Villosiclava virens</name>
    <dbReference type="NCBI Taxonomy" id="1159556"/>
    <lineage>
        <taxon>Eukaryota</taxon>
        <taxon>Fungi</taxon>
        <taxon>Dikarya</taxon>
        <taxon>Ascomycota</taxon>
        <taxon>Pezizomycotina</taxon>
        <taxon>Sordariomycetes</taxon>
        <taxon>Hypocreomycetidae</taxon>
        <taxon>Hypocreales</taxon>
        <taxon>Clavicipitaceae</taxon>
        <taxon>Ustilaginoidea</taxon>
    </lineage>
</organism>
<evidence type="ECO:0000313" key="2">
    <source>
        <dbReference type="Proteomes" id="UP000027002"/>
    </source>
</evidence>
<reference evidence="1" key="1">
    <citation type="submission" date="2020-03" db="EMBL/GenBank/DDBJ databases">
        <title>A mixture of massive structural variations and highly conserved coding sequences in Ustilaginoidea virens genome.</title>
        <authorList>
            <person name="Zhang K."/>
            <person name="Zhao Z."/>
            <person name="Zhang Z."/>
            <person name="Li Y."/>
            <person name="Hsiang T."/>
            <person name="Sun W."/>
        </authorList>
    </citation>
    <scope>NUCLEOTIDE SEQUENCE</scope>
    <source>
        <strain evidence="1">UV-8b</strain>
    </source>
</reference>
<dbReference type="AlphaFoldDB" id="A0A8E5HJM6"/>
<dbReference type="Proteomes" id="UP000027002">
    <property type="component" value="Chromosome 1"/>
</dbReference>
<dbReference type="EMBL" id="CP072753">
    <property type="protein sequence ID" value="QUC16684.1"/>
    <property type="molecule type" value="Genomic_DNA"/>
</dbReference>